<gene>
    <name evidence="2" type="ORF">SAMN06265338_1266</name>
</gene>
<dbReference type="InterPro" id="IPR047647">
    <property type="entry name" value="ISAs1_transpos"/>
</dbReference>
<organism evidence="2 3">
    <name type="scientific">Rhodoblastus acidophilus</name>
    <name type="common">Rhodopseudomonas acidophila</name>
    <dbReference type="NCBI Taxonomy" id="1074"/>
    <lineage>
        <taxon>Bacteria</taxon>
        <taxon>Pseudomonadati</taxon>
        <taxon>Pseudomonadota</taxon>
        <taxon>Alphaproteobacteria</taxon>
        <taxon>Hyphomicrobiales</taxon>
        <taxon>Rhodoblastaceae</taxon>
        <taxon>Rhodoblastus</taxon>
    </lineage>
</organism>
<evidence type="ECO:0008006" key="4">
    <source>
        <dbReference type="Google" id="ProtNLM"/>
    </source>
</evidence>
<evidence type="ECO:0000256" key="1">
    <source>
        <dbReference type="SAM" id="MobiDB-lite"/>
    </source>
</evidence>
<evidence type="ECO:0000313" key="2">
    <source>
        <dbReference type="EMBL" id="SNB83328.1"/>
    </source>
</evidence>
<dbReference type="Proteomes" id="UP000198418">
    <property type="component" value="Unassembled WGS sequence"/>
</dbReference>
<proteinExistence type="predicted"/>
<accession>A0A212SCX6</accession>
<sequence>MPLHPRRRALSKKSFTRVIASGNHLLTQVKDNQPNLRRRLELGSMGRKPSGSATSKCKGRNRWETRELTVFPSKAWFRGTPWEALIKTVLRLERSVWKRDPKTGMLRGTNETVFWVSSLSGPTPEQWNDHIRRHWRIENGSHYIRDVVFAEDASRIRKTLTSPPACGLSPTTCSGPLAATTSKTPAGAPPSTSITSSLCLR</sequence>
<keyword evidence="3" id="KW-1185">Reference proteome</keyword>
<dbReference type="EMBL" id="FYDG01000026">
    <property type="protein sequence ID" value="SNB83328.1"/>
    <property type="molecule type" value="Genomic_DNA"/>
</dbReference>
<protein>
    <recommendedName>
        <fullName evidence="4">ISAs1 family transposase</fullName>
    </recommendedName>
</protein>
<reference evidence="3" key="1">
    <citation type="submission" date="2017-06" db="EMBL/GenBank/DDBJ databases">
        <authorList>
            <person name="Varghese N."/>
            <person name="Submissions S."/>
        </authorList>
    </citation>
    <scope>NUCLEOTIDE SEQUENCE [LARGE SCALE GENOMIC DNA]</scope>
    <source>
        <strain evidence="3">DSM 137</strain>
    </source>
</reference>
<dbReference type="NCBIfam" id="NF033564">
    <property type="entry name" value="transpos_ISAs1"/>
    <property type="match status" value="1"/>
</dbReference>
<name>A0A212SCX6_RHOAC</name>
<dbReference type="AlphaFoldDB" id="A0A212SCX6"/>
<evidence type="ECO:0000313" key="3">
    <source>
        <dbReference type="Proteomes" id="UP000198418"/>
    </source>
</evidence>
<feature type="region of interest" description="Disordered" evidence="1">
    <location>
        <begin position="179"/>
        <end position="201"/>
    </location>
</feature>